<dbReference type="Proteomes" id="UP001358586">
    <property type="component" value="Chromosome 8"/>
</dbReference>
<accession>A0ABR0P404</accession>
<dbReference type="SUPFAM" id="SSF56219">
    <property type="entry name" value="DNase I-like"/>
    <property type="match status" value="1"/>
</dbReference>
<dbReference type="InterPro" id="IPR036691">
    <property type="entry name" value="Endo/exonu/phosph_ase_sf"/>
</dbReference>
<protein>
    <recommendedName>
        <fullName evidence="3">Reverse transcriptase</fullName>
    </recommendedName>
</protein>
<proteinExistence type="predicted"/>
<dbReference type="Gene3D" id="3.60.10.10">
    <property type="entry name" value="Endonuclease/exonuclease/phosphatase"/>
    <property type="match status" value="1"/>
</dbReference>
<comment type="caution">
    <text evidence="1">The sequence shown here is derived from an EMBL/GenBank/DDBJ whole genome shotgun (WGS) entry which is preliminary data.</text>
</comment>
<sequence>MDECNKWQFTRFYGSPYYQEREATWRLLRQLRQTEENPWMVCGGFNEILYGFEKKYGLIREEERMKDFRKVLKDCNLIDLGFSGNWFTLEIGNLPETNIQELLDKGVANDVWVSLFPEYQICHLPHSFSDHCPLLITTRREIKKSAERKFKFEAWWVLEESFLETVRNLWDTSTVDLLHKLDCVRKGLQNWANGIRHSRKIKKDILHLKMAKLLEEEISDDNMEELIDTKFALNLEIENDKRYWEQRACINWLKLGDKNTAFFHKQATQRIRWNLIQKLQLEDGMETEVLEEMEEIARSYF</sequence>
<name>A0ABR0P404_GOSAR</name>
<reference evidence="1 2" key="1">
    <citation type="submission" date="2023-03" db="EMBL/GenBank/DDBJ databases">
        <title>WGS of Gossypium arboreum.</title>
        <authorList>
            <person name="Yu D."/>
        </authorList>
    </citation>
    <scope>NUCLEOTIDE SEQUENCE [LARGE SCALE GENOMIC DNA]</scope>
    <source>
        <tissue evidence="1">Leaf</tissue>
    </source>
</reference>
<dbReference type="EMBL" id="JARKNE010000008">
    <property type="protein sequence ID" value="KAK5813029.1"/>
    <property type="molecule type" value="Genomic_DNA"/>
</dbReference>
<dbReference type="PANTHER" id="PTHR33710:SF71">
    <property type="entry name" value="ENDONUCLEASE_EXONUCLEASE_PHOSPHATASE DOMAIN-CONTAINING PROTEIN"/>
    <property type="match status" value="1"/>
</dbReference>
<organism evidence="1 2">
    <name type="scientific">Gossypium arboreum</name>
    <name type="common">Tree cotton</name>
    <name type="synonym">Gossypium nanking</name>
    <dbReference type="NCBI Taxonomy" id="29729"/>
    <lineage>
        <taxon>Eukaryota</taxon>
        <taxon>Viridiplantae</taxon>
        <taxon>Streptophyta</taxon>
        <taxon>Embryophyta</taxon>
        <taxon>Tracheophyta</taxon>
        <taxon>Spermatophyta</taxon>
        <taxon>Magnoliopsida</taxon>
        <taxon>eudicotyledons</taxon>
        <taxon>Gunneridae</taxon>
        <taxon>Pentapetalae</taxon>
        <taxon>rosids</taxon>
        <taxon>malvids</taxon>
        <taxon>Malvales</taxon>
        <taxon>Malvaceae</taxon>
        <taxon>Malvoideae</taxon>
        <taxon>Gossypium</taxon>
    </lineage>
</organism>
<evidence type="ECO:0008006" key="3">
    <source>
        <dbReference type="Google" id="ProtNLM"/>
    </source>
</evidence>
<gene>
    <name evidence="1" type="ORF">PVK06_028475</name>
</gene>
<evidence type="ECO:0000313" key="1">
    <source>
        <dbReference type="EMBL" id="KAK5813029.1"/>
    </source>
</evidence>
<dbReference type="PANTHER" id="PTHR33710">
    <property type="entry name" value="BNAC02G09200D PROTEIN"/>
    <property type="match status" value="1"/>
</dbReference>
<evidence type="ECO:0000313" key="2">
    <source>
        <dbReference type="Proteomes" id="UP001358586"/>
    </source>
</evidence>
<keyword evidence="2" id="KW-1185">Reference proteome</keyword>